<sequence>MSRIVRTFAIVGVEIGGENTRRRWSQGFASELPISRGKRLGALIARGSGLAFAKTSIPISQNFGNSPLPCRLNRAPMPKSAAVPAWPLVYERPGNTYSSGTMCCLRTFQRNCYNSEGRGRTGGVQLKARLFCRHLHPTIFDLELSNPERSAVSSILREKEPLSAIYLVNGDYDEHGMHSAILRQQFLNEQGRCKLLYIPNHNLVGYKI</sequence>
<evidence type="ECO:0000313" key="1">
    <source>
        <dbReference type="EMBL" id="KAK1130314.1"/>
    </source>
</evidence>
<organism evidence="1 2">
    <name type="scientific">Melipona bicolor</name>
    <dbReference type="NCBI Taxonomy" id="60889"/>
    <lineage>
        <taxon>Eukaryota</taxon>
        <taxon>Metazoa</taxon>
        <taxon>Ecdysozoa</taxon>
        <taxon>Arthropoda</taxon>
        <taxon>Hexapoda</taxon>
        <taxon>Insecta</taxon>
        <taxon>Pterygota</taxon>
        <taxon>Neoptera</taxon>
        <taxon>Endopterygota</taxon>
        <taxon>Hymenoptera</taxon>
        <taxon>Apocrita</taxon>
        <taxon>Aculeata</taxon>
        <taxon>Apoidea</taxon>
        <taxon>Anthophila</taxon>
        <taxon>Apidae</taxon>
        <taxon>Melipona</taxon>
    </lineage>
</organism>
<proteinExistence type="predicted"/>
<name>A0AA40KRL5_9HYME</name>
<keyword evidence="2" id="KW-1185">Reference proteome</keyword>
<protein>
    <submittedName>
        <fullName evidence="1">Uncharacterized protein</fullName>
    </submittedName>
</protein>
<dbReference type="AlphaFoldDB" id="A0AA40KRL5"/>
<evidence type="ECO:0000313" key="2">
    <source>
        <dbReference type="Proteomes" id="UP001177670"/>
    </source>
</evidence>
<reference evidence="1" key="1">
    <citation type="submission" date="2021-10" db="EMBL/GenBank/DDBJ databases">
        <title>Melipona bicolor Genome sequencing and assembly.</title>
        <authorList>
            <person name="Araujo N.S."/>
            <person name="Arias M.C."/>
        </authorList>
    </citation>
    <scope>NUCLEOTIDE SEQUENCE</scope>
    <source>
        <strain evidence="1">USP_2M_L1-L4_2017</strain>
        <tissue evidence="1">Whole body</tissue>
    </source>
</reference>
<dbReference type="EMBL" id="JAHYIQ010000007">
    <property type="protein sequence ID" value="KAK1130314.1"/>
    <property type="molecule type" value="Genomic_DNA"/>
</dbReference>
<accession>A0AA40KRL5</accession>
<comment type="caution">
    <text evidence="1">The sequence shown here is derived from an EMBL/GenBank/DDBJ whole genome shotgun (WGS) entry which is preliminary data.</text>
</comment>
<gene>
    <name evidence="1" type="ORF">K0M31_018450</name>
</gene>
<dbReference type="Proteomes" id="UP001177670">
    <property type="component" value="Unassembled WGS sequence"/>
</dbReference>